<dbReference type="GO" id="GO:0005829">
    <property type="term" value="C:cytosol"/>
    <property type="evidence" value="ECO:0007669"/>
    <property type="project" value="TreeGrafter"/>
</dbReference>
<name>A0A6L7G6E0_9RHOB</name>
<organism evidence="2 3">
    <name type="scientific">Pseudooceanicola albus</name>
    <dbReference type="NCBI Taxonomy" id="2692189"/>
    <lineage>
        <taxon>Bacteria</taxon>
        <taxon>Pseudomonadati</taxon>
        <taxon>Pseudomonadota</taxon>
        <taxon>Alphaproteobacteria</taxon>
        <taxon>Rhodobacterales</taxon>
        <taxon>Paracoccaceae</taxon>
        <taxon>Pseudooceanicola</taxon>
    </lineage>
</organism>
<evidence type="ECO:0000313" key="2">
    <source>
        <dbReference type="EMBL" id="MXN19499.1"/>
    </source>
</evidence>
<dbReference type="Proteomes" id="UP000477911">
    <property type="component" value="Unassembled WGS sequence"/>
</dbReference>
<proteinExistence type="predicted"/>
<protein>
    <recommendedName>
        <fullName evidence="1">NADP-dependent oxidoreductase domain-containing protein</fullName>
    </recommendedName>
</protein>
<dbReference type="Pfam" id="PF00248">
    <property type="entry name" value="Aldo_ket_red"/>
    <property type="match status" value="1"/>
</dbReference>
<evidence type="ECO:0000313" key="3">
    <source>
        <dbReference type="Proteomes" id="UP000477911"/>
    </source>
</evidence>
<dbReference type="PANTHER" id="PTHR42686">
    <property type="entry name" value="GH17980P-RELATED"/>
    <property type="match status" value="1"/>
</dbReference>
<comment type="caution">
    <text evidence="2">The sequence shown here is derived from an EMBL/GenBank/DDBJ whole genome shotgun (WGS) entry which is preliminary data.</text>
</comment>
<dbReference type="InterPro" id="IPR020471">
    <property type="entry name" value="AKR"/>
</dbReference>
<gene>
    <name evidence="2" type="ORF">GR170_16830</name>
</gene>
<dbReference type="PANTHER" id="PTHR42686:SF1">
    <property type="entry name" value="GH17980P-RELATED"/>
    <property type="match status" value="1"/>
</dbReference>
<keyword evidence="3" id="KW-1185">Reference proteome</keyword>
<dbReference type="Gene3D" id="3.20.20.100">
    <property type="entry name" value="NADP-dependent oxidoreductase domain"/>
    <property type="match status" value="1"/>
</dbReference>
<dbReference type="InterPro" id="IPR036812">
    <property type="entry name" value="NAD(P)_OxRdtase_dom_sf"/>
</dbReference>
<dbReference type="EMBL" id="WUMU01000018">
    <property type="protein sequence ID" value="MXN19499.1"/>
    <property type="molecule type" value="Genomic_DNA"/>
</dbReference>
<reference evidence="2 3" key="1">
    <citation type="submission" date="2019-12" db="EMBL/GenBank/DDBJ databases">
        <authorList>
            <person name="Li M."/>
        </authorList>
    </citation>
    <scope>NUCLEOTIDE SEQUENCE [LARGE SCALE GENOMIC DNA]</scope>
    <source>
        <strain evidence="2 3">GBMRC 2024</strain>
    </source>
</reference>
<dbReference type="GO" id="GO:0016491">
    <property type="term" value="F:oxidoreductase activity"/>
    <property type="evidence" value="ECO:0007669"/>
    <property type="project" value="InterPro"/>
</dbReference>
<accession>A0A6L7G6E0</accession>
<dbReference type="SUPFAM" id="SSF51430">
    <property type="entry name" value="NAD(P)-linked oxidoreductase"/>
    <property type="match status" value="1"/>
</dbReference>
<evidence type="ECO:0000259" key="1">
    <source>
        <dbReference type="Pfam" id="PF00248"/>
    </source>
</evidence>
<sequence length="330" mass="35634">MTQSQIQTLPPKTPARVKTRLHRRSGLTFSELSLGAARWGEAVGAAGEAEVRDVFEAAWEAGVRYYDTAPFYGSGLCEHRLGEQLRWKPRDSYLLSTKVGIDLDAHGTRVPIPSVYSQNLAFKPICDYSEAGIRNSFESSLHRMGITRADIAFMHGLSVCPNGLDCAMETGMPALMKLREEGLLRMVGVGANTPAIAMRILEGFDIDILLFAGGLSLVDHAGAQEVMAACRARDIAVLSASPFGNSAFYGEANAPLRARLAEICTRHGVSEGAAIIRFGLLQDCVVSVLWSTKTLHHVHSTLASYAETIPLAFWEDCVSGGLVAPWVLGG</sequence>
<dbReference type="RefSeq" id="WP_160895619.1">
    <property type="nucleotide sequence ID" value="NZ_WUMU01000018.1"/>
</dbReference>
<feature type="domain" description="NADP-dependent oxidoreductase" evidence="1">
    <location>
        <begin position="31"/>
        <end position="311"/>
    </location>
</feature>
<dbReference type="AlphaFoldDB" id="A0A6L7G6E0"/>
<dbReference type="InterPro" id="IPR023210">
    <property type="entry name" value="NADP_OxRdtase_dom"/>
</dbReference>